<dbReference type="GO" id="GO:0005509">
    <property type="term" value="F:calcium ion binding"/>
    <property type="evidence" value="ECO:0007669"/>
    <property type="project" value="TreeGrafter"/>
</dbReference>
<dbReference type="AlphaFoldDB" id="A0A8S3SNK5"/>
<dbReference type="PANTHER" id="PTHR10907:SF47">
    <property type="entry name" value="REGUCALCIN"/>
    <property type="match status" value="1"/>
</dbReference>
<gene>
    <name evidence="3" type="ORF">MEDL_36181</name>
</gene>
<dbReference type="OrthoDB" id="423498at2759"/>
<evidence type="ECO:0000313" key="4">
    <source>
        <dbReference type="Proteomes" id="UP000683360"/>
    </source>
</evidence>
<feature type="domain" description="SMP-30/Gluconolactonase/LRE-like region" evidence="2">
    <location>
        <begin position="13"/>
        <end position="63"/>
    </location>
</feature>
<dbReference type="Proteomes" id="UP000683360">
    <property type="component" value="Unassembled WGS sequence"/>
</dbReference>
<name>A0A8S3SNK5_MYTED</name>
<dbReference type="SUPFAM" id="SSF63829">
    <property type="entry name" value="Calcium-dependent phosphotriesterase"/>
    <property type="match status" value="1"/>
</dbReference>
<dbReference type="GO" id="GO:0019853">
    <property type="term" value="P:L-ascorbic acid biosynthetic process"/>
    <property type="evidence" value="ECO:0007669"/>
    <property type="project" value="TreeGrafter"/>
</dbReference>
<dbReference type="InterPro" id="IPR011042">
    <property type="entry name" value="6-blade_b-propeller_TolB-like"/>
</dbReference>
<dbReference type="EMBL" id="CAJPWZ010001767">
    <property type="protein sequence ID" value="CAG2222887.1"/>
    <property type="molecule type" value="Genomic_DNA"/>
</dbReference>
<proteinExistence type="inferred from homology"/>
<evidence type="ECO:0000259" key="2">
    <source>
        <dbReference type="Pfam" id="PF08450"/>
    </source>
</evidence>
<comment type="caution">
    <text evidence="3">The sequence shown here is derived from an EMBL/GenBank/DDBJ whole genome shotgun (WGS) entry which is preliminary data.</text>
</comment>
<protein>
    <submittedName>
        <fullName evidence="3">E3.1.1.17</fullName>
        <ecNumber evidence="3">3.1.1.17</ecNumber>
    </submittedName>
</protein>
<evidence type="ECO:0000256" key="1">
    <source>
        <dbReference type="ARBA" id="ARBA00008853"/>
    </source>
</evidence>
<dbReference type="Gene3D" id="2.120.10.30">
    <property type="entry name" value="TolB, C-terminal domain"/>
    <property type="match status" value="1"/>
</dbReference>
<comment type="similarity">
    <text evidence="1">Belongs to the SMP-30/CGR1 family.</text>
</comment>
<keyword evidence="3" id="KW-0378">Hydrolase</keyword>
<keyword evidence="4" id="KW-1185">Reference proteome</keyword>
<dbReference type="PANTHER" id="PTHR10907">
    <property type="entry name" value="REGUCALCIN"/>
    <property type="match status" value="1"/>
</dbReference>
<dbReference type="Pfam" id="PF08450">
    <property type="entry name" value="SGL"/>
    <property type="match status" value="1"/>
</dbReference>
<sequence length="181" mass="21055">MGRPNRFPNFDKDNEKVIIDFKAIETLVFPDGMTIDTEDKLWIACFNGDKVVRFDPVTGDSRTSNAGPVQVSYMQEIPNIKCWTRKSILQEIPSIKRWTPDPPTSNTGLVKVSYRRSPNIKYWTRKSILQEIPQHQTLDPRSTNIKYWTCKVSYRRYPTSNTKPIKVSHSILTMQSERTDE</sequence>
<organism evidence="3 4">
    <name type="scientific">Mytilus edulis</name>
    <name type="common">Blue mussel</name>
    <dbReference type="NCBI Taxonomy" id="6550"/>
    <lineage>
        <taxon>Eukaryota</taxon>
        <taxon>Metazoa</taxon>
        <taxon>Spiralia</taxon>
        <taxon>Lophotrochozoa</taxon>
        <taxon>Mollusca</taxon>
        <taxon>Bivalvia</taxon>
        <taxon>Autobranchia</taxon>
        <taxon>Pteriomorphia</taxon>
        <taxon>Mytilida</taxon>
        <taxon>Mytiloidea</taxon>
        <taxon>Mytilidae</taxon>
        <taxon>Mytilinae</taxon>
        <taxon>Mytilus</taxon>
    </lineage>
</organism>
<evidence type="ECO:0000313" key="3">
    <source>
        <dbReference type="EMBL" id="CAG2222887.1"/>
    </source>
</evidence>
<accession>A0A8S3SNK5</accession>
<dbReference type="GO" id="GO:0004341">
    <property type="term" value="F:gluconolactonase activity"/>
    <property type="evidence" value="ECO:0007669"/>
    <property type="project" value="UniProtKB-EC"/>
</dbReference>
<dbReference type="EC" id="3.1.1.17" evidence="3"/>
<reference evidence="3" key="1">
    <citation type="submission" date="2021-03" db="EMBL/GenBank/DDBJ databases">
        <authorList>
            <person name="Bekaert M."/>
        </authorList>
    </citation>
    <scope>NUCLEOTIDE SEQUENCE</scope>
</reference>
<dbReference type="InterPro" id="IPR013658">
    <property type="entry name" value="SGL"/>
</dbReference>